<evidence type="ECO:0000259" key="6">
    <source>
        <dbReference type="Pfam" id="PF03828"/>
    </source>
</evidence>
<evidence type="ECO:0000256" key="5">
    <source>
        <dbReference type="ARBA" id="ARBA00022842"/>
    </source>
</evidence>
<comment type="cofactor">
    <cofactor evidence="1">
        <name>Mn(2+)</name>
        <dbReference type="ChEBI" id="CHEBI:29035"/>
    </cofactor>
</comment>
<dbReference type="InterPro" id="IPR054708">
    <property type="entry name" value="MTPAP-like_central"/>
</dbReference>
<dbReference type="CDD" id="cd05402">
    <property type="entry name" value="NT_PAP_TUTase"/>
    <property type="match status" value="1"/>
</dbReference>
<dbReference type="EMBL" id="BMAO01035949">
    <property type="protein sequence ID" value="GFR07037.1"/>
    <property type="molecule type" value="Genomic_DNA"/>
</dbReference>
<sequence>MYLTKKCPTKTLIMKVISFHRCQTMHYFQCSRNNVVIIFPKLLKAIIRNFSRKYVRKISNTENAISHTFLMQRLQSCRSIKEQLVTFDSYTKLTEADISLRRSVHQSVEESLKNHFPNCSVYLTGSTVSGLGLKGCDVDLSFQFLSNEDNQCDFSKGFQESFNSEYLKLSLKEKMKFLQNILNESKITGASKTISGRCPIVRFSCQNITCDLSIDNKLALHSTSFMLLCNMLDKRVAPLHRFLTYWAKSHKLIGGPFKFKTYAIFLLLLYFLQTRNPPVLPSVECMFEKTDFNNNFNNWSYDICKHLEKFEGSKNSQCIDELLREFFAFYAKFNFSNVICPLTNEIKMPSEFLSKETVDCKFPMNTISIQDPLDPDWNATSQVCLKFCFYFLKYLRLSYKTFNNDEIWLPIDDRWGVCYLFNDLSALQSSKRKINSKRIQNG</sequence>
<dbReference type="GO" id="GO:0031123">
    <property type="term" value="P:RNA 3'-end processing"/>
    <property type="evidence" value="ECO:0007669"/>
    <property type="project" value="TreeGrafter"/>
</dbReference>
<dbReference type="PANTHER" id="PTHR12271:SF127">
    <property type="entry name" value="SPECKLE TARGETED PIP5K1A-REGULATED POLY(A) POLYMERASE"/>
    <property type="match status" value="1"/>
</dbReference>
<evidence type="ECO:0000313" key="8">
    <source>
        <dbReference type="EMBL" id="GFR07037.1"/>
    </source>
</evidence>
<evidence type="ECO:0000256" key="3">
    <source>
        <dbReference type="ARBA" id="ARBA00022679"/>
    </source>
</evidence>
<dbReference type="SUPFAM" id="SSF81631">
    <property type="entry name" value="PAP/OAS1 substrate-binding domain"/>
    <property type="match status" value="1"/>
</dbReference>
<keyword evidence="9" id="KW-1185">Reference proteome</keyword>
<dbReference type="GO" id="GO:1990817">
    <property type="term" value="F:poly(A) RNA polymerase activity"/>
    <property type="evidence" value="ECO:0007669"/>
    <property type="project" value="TreeGrafter"/>
</dbReference>
<dbReference type="AlphaFoldDB" id="A0A8X6GLY3"/>
<keyword evidence="5" id="KW-0460">Magnesium</keyword>
<dbReference type="OrthoDB" id="407432at2759"/>
<keyword evidence="3" id="KW-0808">Transferase</keyword>
<evidence type="ECO:0000256" key="1">
    <source>
        <dbReference type="ARBA" id="ARBA00001936"/>
    </source>
</evidence>
<keyword evidence="4" id="KW-0479">Metal-binding</keyword>
<proteinExistence type="predicted"/>
<feature type="domain" description="PAP-associated" evidence="6">
    <location>
        <begin position="321"/>
        <end position="376"/>
    </location>
</feature>
<gene>
    <name evidence="8" type="primary">tut1</name>
    <name evidence="8" type="ORF">TNCT_318702</name>
</gene>
<protein>
    <submittedName>
        <fullName evidence="8">Speckle targeted PIP5K1A-regulated poly(A) polymerase</fullName>
    </submittedName>
</protein>
<dbReference type="Gene3D" id="3.30.460.10">
    <property type="entry name" value="Beta Polymerase, domain 2"/>
    <property type="match status" value="1"/>
</dbReference>
<evidence type="ECO:0000256" key="4">
    <source>
        <dbReference type="ARBA" id="ARBA00022723"/>
    </source>
</evidence>
<organism evidence="8 9">
    <name type="scientific">Trichonephila clavata</name>
    <name type="common">Joro spider</name>
    <name type="synonym">Nephila clavata</name>
    <dbReference type="NCBI Taxonomy" id="2740835"/>
    <lineage>
        <taxon>Eukaryota</taxon>
        <taxon>Metazoa</taxon>
        <taxon>Ecdysozoa</taxon>
        <taxon>Arthropoda</taxon>
        <taxon>Chelicerata</taxon>
        <taxon>Arachnida</taxon>
        <taxon>Araneae</taxon>
        <taxon>Araneomorphae</taxon>
        <taxon>Entelegynae</taxon>
        <taxon>Araneoidea</taxon>
        <taxon>Nephilidae</taxon>
        <taxon>Trichonephila</taxon>
    </lineage>
</organism>
<comment type="cofactor">
    <cofactor evidence="2">
        <name>Mg(2+)</name>
        <dbReference type="ChEBI" id="CHEBI:18420"/>
    </cofactor>
</comment>
<comment type="caution">
    <text evidence="8">The sequence shown here is derived from an EMBL/GenBank/DDBJ whole genome shotgun (WGS) entry which is preliminary data.</text>
</comment>
<dbReference type="InterPro" id="IPR043519">
    <property type="entry name" value="NT_sf"/>
</dbReference>
<evidence type="ECO:0000256" key="2">
    <source>
        <dbReference type="ARBA" id="ARBA00001946"/>
    </source>
</evidence>
<dbReference type="GO" id="GO:0046872">
    <property type="term" value="F:metal ion binding"/>
    <property type="evidence" value="ECO:0007669"/>
    <property type="project" value="UniProtKB-KW"/>
</dbReference>
<feature type="domain" description="Poly(A) RNA polymerase mitochondrial-like central palm" evidence="7">
    <location>
        <begin position="81"/>
        <end position="225"/>
    </location>
</feature>
<name>A0A8X6GLY3_TRICU</name>
<dbReference type="SUPFAM" id="SSF81301">
    <property type="entry name" value="Nucleotidyltransferase"/>
    <property type="match status" value="1"/>
</dbReference>
<dbReference type="Proteomes" id="UP000887116">
    <property type="component" value="Unassembled WGS sequence"/>
</dbReference>
<dbReference type="Gene3D" id="1.10.1410.10">
    <property type="match status" value="1"/>
</dbReference>
<evidence type="ECO:0000313" key="9">
    <source>
        <dbReference type="Proteomes" id="UP000887116"/>
    </source>
</evidence>
<dbReference type="PANTHER" id="PTHR12271">
    <property type="entry name" value="POLY A POLYMERASE CID PAP -RELATED"/>
    <property type="match status" value="1"/>
</dbReference>
<dbReference type="Pfam" id="PF22600">
    <property type="entry name" value="MTPAP-like_central"/>
    <property type="match status" value="1"/>
</dbReference>
<evidence type="ECO:0000259" key="7">
    <source>
        <dbReference type="Pfam" id="PF22600"/>
    </source>
</evidence>
<reference evidence="8" key="1">
    <citation type="submission" date="2020-07" db="EMBL/GenBank/DDBJ databases">
        <title>Multicomponent nature underlies the extraordinary mechanical properties of spider dragline silk.</title>
        <authorList>
            <person name="Kono N."/>
            <person name="Nakamura H."/>
            <person name="Mori M."/>
            <person name="Yoshida Y."/>
            <person name="Ohtoshi R."/>
            <person name="Malay A.D."/>
            <person name="Moran D.A.P."/>
            <person name="Tomita M."/>
            <person name="Numata K."/>
            <person name="Arakawa K."/>
        </authorList>
    </citation>
    <scope>NUCLEOTIDE SEQUENCE</scope>
</reference>
<accession>A0A8X6GLY3</accession>
<dbReference type="InterPro" id="IPR002058">
    <property type="entry name" value="PAP_assoc"/>
</dbReference>
<dbReference type="Pfam" id="PF03828">
    <property type="entry name" value="PAP_assoc"/>
    <property type="match status" value="1"/>
</dbReference>